<feature type="domain" description="CAAX prenyl protease 2/Lysostaphin resistance protein A-like" evidence="2">
    <location>
        <begin position="20"/>
        <end position="111"/>
    </location>
</feature>
<evidence type="ECO:0000313" key="4">
    <source>
        <dbReference type="Proteomes" id="UP000188342"/>
    </source>
</evidence>
<protein>
    <recommendedName>
        <fullName evidence="2">CAAX prenyl protease 2/Lysostaphin resistance protein A-like domain-containing protein</fullName>
    </recommendedName>
</protein>
<dbReference type="PANTHER" id="PTHR36435:SF1">
    <property type="entry name" value="CAAX AMINO TERMINAL PROTEASE FAMILY PROTEIN"/>
    <property type="match status" value="1"/>
</dbReference>
<evidence type="ECO:0000313" key="3">
    <source>
        <dbReference type="EMBL" id="SJN43751.1"/>
    </source>
</evidence>
<name>A0A1R4KHF5_9ACTN</name>
<evidence type="ECO:0000259" key="2">
    <source>
        <dbReference type="Pfam" id="PF02517"/>
    </source>
</evidence>
<feature type="transmembrane region" description="Helical" evidence="1">
    <location>
        <begin position="137"/>
        <end position="155"/>
    </location>
</feature>
<proteinExistence type="predicted"/>
<gene>
    <name evidence="3" type="ORF">FM114_14550</name>
</gene>
<dbReference type="EMBL" id="FUKQ01000053">
    <property type="protein sequence ID" value="SJN43751.1"/>
    <property type="molecule type" value="Genomic_DNA"/>
</dbReference>
<feature type="transmembrane region" description="Helical" evidence="1">
    <location>
        <begin position="76"/>
        <end position="95"/>
    </location>
</feature>
<sequence length="180" mass="18890">MLVTAVQGPRIEIAPQPGWWGFVTVVAVVTPWQAAAEEYLFRGYLLQALGSLVSSPWLGATVSSLLFAGLHGTQNPALFVDRFAFGLLASGLVILTGGLEAGIAAHIVNNFGAFTMAALTTSIAQVREVRTLTWADALTNVAIFATFAAAAFAVARLMRLPKTIAAPPDSFIEGCASKTP</sequence>
<dbReference type="InterPro" id="IPR052710">
    <property type="entry name" value="CAAX_protease"/>
</dbReference>
<dbReference type="AlphaFoldDB" id="A0A1R4KHF5"/>
<keyword evidence="1" id="KW-0472">Membrane</keyword>
<dbReference type="STRING" id="1255658.FM114_14550"/>
<dbReference type="Pfam" id="PF02517">
    <property type="entry name" value="Rce1-like"/>
    <property type="match status" value="1"/>
</dbReference>
<keyword evidence="1" id="KW-0812">Transmembrane</keyword>
<dbReference type="Proteomes" id="UP000188342">
    <property type="component" value="Unassembled WGS sequence"/>
</dbReference>
<organism evidence="3 4">
    <name type="scientific">Luteococcus japonicus LSP_Lj1</name>
    <dbReference type="NCBI Taxonomy" id="1255658"/>
    <lineage>
        <taxon>Bacteria</taxon>
        <taxon>Bacillati</taxon>
        <taxon>Actinomycetota</taxon>
        <taxon>Actinomycetes</taxon>
        <taxon>Propionibacteriales</taxon>
        <taxon>Propionibacteriaceae</taxon>
        <taxon>Luteococcus</taxon>
    </lineage>
</organism>
<dbReference type="GO" id="GO:0080120">
    <property type="term" value="P:CAAX-box protein maturation"/>
    <property type="evidence" value="ECO:0007669"/>
    <property type="project" value="UniProtKB-ARBA"/>
</dbReference>
<evidence type="ECO:0000256" key="1">
    <source>
        <dbReference type="SAM" id="Phobius"/>
    </source>
</evidence>
<keyword evidence="1" id="KW-1133">Transmembrane helix</keyword>
<accession>A0A1R4KHF5</accession>
<dbReference type="GO" id="GO:0004175">
    <property type="term" value="F:endopeptidase activity"/>
    <property type="evidence" value="ECO:0007669"/>
    <property type="project" value="UniProtKB-ARBA"/>
</dbReference>
<dbReference type="InterPro" id="IPR003675">
    <property type="entry name" value="Rce1/LyrA-like_dom"/>
</dbReference>
<dbReference type="PANTHER" id="PTHR36435">
    <property type="entry name" value="SLR1288 PROTEIN"/>
    <property type="match status" value="1"/>
</dbReference>
<reference evidence="3 4" key="1">
    <citation type="submission" date="2017-02" db="EMBL/GenBank/DDBJ databases">
        <authorList>
            <person name="Peterson S.W."/>
        </authorList>
    </citation>
    <scope>NUCLEOTIDE SEQUENCE [LARGE SCALE GENOMIC DNA]</scope>
    <source>
        <strain evidence="3 4">LSP_Lj1</strain>
    </source>
</reference>
<feature type="transmembrane region" description="Helical" evidence="1">
    <location>
        <begin position="18"/>
        <end position="36"/>
    </location>
</feature>
<keyword evidence="4" id="KW-1185">Reference proteome</keyword>
<feature type="transmembrane region" description="Helical" evidence="1">
    <location>
        <begin position="48"/>
        <end position="70"/>
    </location>
</feature>